<comment type="caution">
    <text evidence="8">The sequence shown here is derived from an EMBL/GenBank/DDBJ whole genome shotgun (WGS) entry which is preliminary data.</text>
</comment>
<dbReference type="InterPro" id="IPR013740">
    <property type="entry name" value="Redoxin"/>
</dbReference>
<accession>A0A074MDV3</accession>
<dbReference type="Pfam" id="PF08534">
    <property type="entry name" value="Redoxin"/>
    <property type="match status" value="1"/>
</dbReference>
<evidence type="ECO:0000313" key="9">
    <source>
        <dbReference type="Proteomes" id="UP000027647"/>
    </source>
</evidence>
<evidence type="ECO:0000256" key="1">
    <source>
        <dbReference type="ARBA" id="ARBA00004196"/>
    </source>
</evidence>
<protein>
    <submittedName>
        <fullName evidence="8">Thiol:disulfide interchange protein</fullName>
    </submittedName>
</protein>
<dbReference type="GO" id="GO:0030313">
    <property type="term" value="C:cell envelope"/>
    <property type="evidence" value="ECO:0007669"/>
    <property type="project" value="UniProtKB-SubCell"/>
</dbReference>
<feature type="region of interest" description="Disordered" evidence="5">
    <location>
        <begin position="24"/>
        <end position="46"/>
    </location>
</feature>
<evidence type="ECO:0000256" key="6">
    <source>
        <dbReference type="SAM" id="SignalP"/>
    </source>
</evidence>
<dbReference type="eggNOG" id="COG0526">
    <property type="taxonomic scope" value="Bacteria"/>
</dbReference>
<dbReference type="InterPro" id="IPR036249">
    <property type="entry name" value="Thioredoxin-like_sf"/>
</dbReference>
<evidence type="ECO:0000256" key="2">
    <source>
        <dbReference type="ARBA" id="ARBA00022748"/>
    </source>
</evidence>
<dbReference type="AlphaFoldDB" id="A0A074MDV3"/>
<dbReference type="Gene3D" id="3.40.30.10">
    <property type="entry name" value="Glutaredoxin"/>
    <property type="match status" value="1"/>
</dbReference>
<keyword evidence="3" id="KW-1015">Disulfide bond</keyword>
<sequence length="201" mass="21227">MIRSIALIGLAAVALASCDSGAETPAQESAASSGENAAPPPPPQLPGQIVRAFAGTELPALEFSDPEGNTINLGELGTPVLVNLWATWCVPCVVEMPALDQLAAEMEGEVKVLTISQDNRGAEVVVPFFAQRDFRYLEQWLDPQNDLAVAFSDGGLLPVTVLFDAEGKELLRVAGGYEWDSEEAIAQVREALDSGSDESAS</sequence>
<name>A0A074MDV3_ERYLO</name>
<dbReference type="PROSITE" id="PS00194">
    <property type="entry name" value="THIOREDOXIN_1"/>
    <property type="match status" value="1"/>
</dbReference>
<dbReference type="GO" id="GO:0015036">
    <property type="term" value="F:disulfide oxidoreductase activity"/>
    <property type="evidence" value="ECO:0007669"/>
    <property type="project" value="UniProtKB-ARBA"/>
</dbReference>
<reference evidence="8 9" key="1">
    <citation type="submission" date="2014-04" db="EMBL/GenBank/DDBJ databases">
        <title>A comprehensive comparison of genomes of Erythrobacter spp. strains.</title>
        <authorList>
            <person name="Zheng Q."/>
        </authorList>
    </citation>
    <scope>NUCLEOTIDE SEQUENCE [LARGE SCALE GENOMIC DNA]</scope>
    <source>
        <strain evidence="8 9">DSM 6997</strain>
    </source>
</reference>
<feature type="domain" description="Thioredoxin" evidence="7">
    <location>
        <begin position="52"/>
        <end position="197"/>
    </location>
</feature>
<dbReference type="CDD" id="cd02966">
    <property type="entry name" value="TlpA_like_family"/>
    <property type="match status" value="1"/>
</dbReference>
<keyword evidence="9" id="KW-1185">Reference proteome</keyword>
<evidence type="ECO:0000313" key="8">
    <source>
        <dbReference type="EMBL" id="KEO90960.1"/>
    </source>
</evidence>
<keyword evidence="2" id="KW-0201">Cytochrome c-type biogenesis</keyword>
<dbReference type="PROSITE" id="PS51257">
    <property type="entry name" value="PROKAR_LIPOPROTEIN"/>
    <property type="match status" value="1"/>
</dbReference>
<dbReference type="InterPro" id="IPR050553">
    <property type="entry name" value="Thioredoxin_ResA/DsbE_sf"/>
</dbReference>
<proteinExistence type="predicted"/>
<gene>
    <name evidence="8" type="ORF">EH31_07965</name>
</gene>
<evidence type="ECO:0000259" key="7">
    <source>
        <dbReference type="PROSITE" id="PS51352"/>
    </source>
</evidence>
<evidence type="ECO:0000256" key="5">
    <source>
        <dbReference type="SAM" id="MobiDB-lite"/>
    </source>
</evidence>
<feature type="signal peptide" evidence="6">
    <location>
        <begin position="1"/>
        <end position="22"/>
    </location>
</feature>
<feature type="compositionally biased region" description="Low complexity" evidence="5">
    <location>
        <begin position="26"/>
        <end position="37"/>
    </location>
</feature>
<dbReference type="SUPFAM" id="SSF52833">
    <property type="entry name" value="Thioredoxin-like"/>
    <property type="match status" value="1"/>
</dbReference>
<evidence type="ECO:0000256" key="3">
    <source>
        <dbReference type="ARBA" id="ARBA00023157"/>
    </source>
</evidence>
<dbReference type="STRING" id="1044.EH31_07965"/>
<organism evidence="8 9">
    <name type="scientific">Erythrobacter longus</name>
    <dbReference type="NCBI Taxonomy" id="1044"/>
    <lineage>
        <taxon>Bacteria</taxon>
        <taxon>Pseudomonadati</taxon>
        <taxon>Pseudomonadota</taxon>
        <taxon>Alphaproteobacteria</taxon>
        <taxon>Sphingomonadales</taxon>
        <taxon>Erythrobacteraceae</taxon>
        <taxon>Erythrobacter/Porphyrobacter group</taxon>
        <taxon>Erythrobacter</taxon>
    </lineage>
</organism>
<dbReference type="GO" id="GO:0017004">
    <property type="term" value="P:cytochrome complex assembly"/>
    <property type="evidence" value="ECO:0007669"/>
    <property type="project" value="UniProtKB-KW"/>
</dbReference>
<keyword evidence="6" id="KW-0732">Signal</keyword>
<dbReference type="RefSeq" id="WP_034959422.1">
    <property type="nucleotide sequence ID" value="NZ_JMIW01000002.1"/>
</dbReference>
<dbReference type="InterPro" id="IPR013766">
    <property type="entry name" value="Thioredoxin_domain"/>
</dbReference>
<evidence type="ECO:0000256" key="4">
    <source>
        <dbReference type="ARBA" id="ARBA00023284"/>
    </source>
</evidence>
<dbReference type="PROSITE" id="PS51352">
    <property type="entry name" value="THIOREDOXIN_2"/>
    <property type="match status" value="1"/>
</dbReference>
<dbReference type="InterPro" id="IPR017937">
    <property type="entry name" value="Thioredoxin_CS"/>
</dbReference>
<keyword evidence="4" id="KW-0676">Redox-active center</keyword>
<dbReference type="PANTHER" id="PTHR42852:SF6">
    <property type="entry name" value="THIOL:DISULFIDE INTERCHANGE PROTEIN DSBE"/>
    <property type="match status" value="1"/>
</dbReference>
<dbReference type="EMBL" id="JMIW01000002">
    <property type="protein sequence ID" value="KEO90960.1"/>
    <property type="molecule type" value="Genomic_DNA"/>
</dbReference>
<dbReference type="Proteomes" id="UP000027647">
    <property type="component" value="Unassembled WGS sequence"/>
</dbReference>
<dbReference type="OrthoDB" id="9799347at2"/>
<dbReference type="PANTHER" id="PTHR42852">
    <property type="entry name" value="THIOL:DISULFIDE INTERCHANGE PROTEIN DSBE"/>
    <property type="match status" value="1"/>
</dbReference>
<comment type="subcellular location">
    <subcellularLocation>
        <location evidence="1">Cell envelope</location>
    </subcellularLocation>
</comment>
<feature type="chain" id="PRO_5001698761" evidence="6">
    <location>
        <begin position="23"/>
        <end position="201"/>
    </location>
</feature>